<feature type="transmembrane region" description="Helical" evidence="9">
    <location>
        <begin position="193"/>
        <end position="216"/>
    </location>
</feature>
<evidence type="ECO:0000259" key="10">
    <source>
        <dbReference type="Pfam" id="PF02852"/>
    </source>
</evidence>
<dbReference type="Proteomes" id="UP000000639">
    <property type="component" value="Chromosome"/>
</dbReference>
<keyword evidence="8" id="KW-0520">NAD</keyword>
<keyword evidence="14" id="KW-1185">Reference proteome</keyword>
<comment type="similarity">
    <text evidence="1 8">Belongs to the class-I pyridine nucleotide-disulfide oxidoreductase family.</text>
</comment>
<dbReference type="GO" id="GO:0005886">
    <property type="term" value="C:plasma membrane"/>
    <property type="evidence" value="ECO:0007669"/>
    <property type="project" value="UniProtKB-ARBA"/>
</dbReference>
<dbReference type="GO" id="GO:0050660">
    <property type="term" value="F:flavin adenine dinucleotide binding"/>
    <property type="evidence" value="ECO:0007669"/>
    <property type="project" value="InterPro"/>
</dbReference>
<evidence type="ECO:0000256" key="3">
    <source>
        <dbReference type="ARBA" id="ARBA00022827"/>
    </source>
</evidence>
<keyword evidence="9" id="KW-1133">Transmembrane helix</keyword>
<proteinExistence type="inferred from homology"/>
<dbReference type="PANTHER" id="PTHR43014:SF2">
    <property type="entry name" value="MERCURIC REDUCTASE"/>
    <property type="match status" value="1"/>
</dbReference>
<keyword evidence="6" id="KW-1015">Disulfide bond</keyword>
<evidence type="ECO:0000256" key="9">
    <source>
        <dbReference type="SAM" id="Phobius"/>
    </source>
</evidence>
<dbReference type="RefSeq" id="WP_011771029.1">
    <property type="nucleotide sequence ID" value="NC_008709.1"/>
</dbReference>
<evidence type="ECO:0000256" key="6">
    <source>
        <dbReference type="ARBA" id="ARBA00023157"/>
    </source>
</evidence>
<feature type="transmembrane region" description="Helical" evidence="9">
    <location>
        <begin position="7"/>
        <end position="26"/>
    </location>
</feature>
<dbReference type="eggNOG" id="COG1249">
    <property type="taxonomic scope" value="Bacteria"/>
</dbReference>
<dbReference type="PRINTS" id="PR00368">
    <property type="entry name" value="FADPNR"/>
</dbReference>
<protein>
    <recommendedName>
        <fullName evidence="8">Dihydrolipoyl dehydrogenase</fullName>
        <ecNumber evidence="8">1.8.1.4</ecNumber>
    </recommendedName>
</protein>
<dbReference type="eggNOG" id="COG0398">
    <property type="taxonomic scope" value="Bacteria"/>
</dbReference>
<evidence type="ECO:0000256" key="2">
    <source>
        <dbReference type="ARBA" id="ARBA00022630"/>
    </source>
</evidence>
<sequence length="713" mass="78665">MDRKKIIIAILACIALWFVFEFNHLLTLENAKIYQAQLNGYINDNFLLASVLYFILYTVSTALSVPGAIIFTLLGAALFGFWWSLLFVSFASSIGATLAFLFSRYMLQDWVQRRFGGKLKAINRGIEKDGSLYLLTLRLIPIFPFFMINLLMGLTTLSAKKYYLFSQLGMLPATAVFLNAGTQLADINSLAGLLSPSVLLSLAALGLMPLISKFIINSIKQNKVYRGWQKPKSFDQNMVVIGAGSGGLVTAYIAAAVKAKVTLIEKHKMGGDCLNTGCVPSKALIRTAHNIKEILNAQQFGVDAQINSIDFKKVMTRVQNVIKKIEPHDSSERYSDLGVTCLQGEAKIISPWQVELNGNVITTQNIVIATGAKPFIPPIPGLDKVSYVTSDTIWSLPELPKKLLVLGGGPIGCELAQCFNLLGSEVTIVERLPQLLIREDQDAADLVSKQLMKEGVEILVNHNVTGFSRDENTQSVALEFQQQTVLKEFDVVLVAIGRKANVGGFGLEELGIELTETKTIAVNDYLQTKYANIYAVGDVAGPFQLTHAAAHQAWYAAVNGLFGRFKKFKTDYSVMPAAVYTYPEVARVGLNEKEAKQADINYEITQYELNDLDRAITDDHDQGFVKVLTATGSDKILGATIVGSHAGDLLTEFTLAMRYKLGLNKILGTIHPYPTMSEANKATAGMWKKDHAPQTLLLWVEKYFNWTRKKDLS</sequence>
<feature type="transmembrane region" description="Helical" evidence="9">
    <location>
        <begin position="132"/>
        <end position="150"/>
    </location>
</feature>
<evidence type="ECO:0000313" key="14">
    <source>
        <dbReference type="Proteomes" id="UP000000639"/>
    </source>
</evidence>
<dbReference type="GO" id="GO:0004148">
    <property type="term" value="F:dihydrolipoyl dehydrogenase (NADH) activity"/>
    <property type="evidence" value="ECO:0007669"/>
    <property type="project" value="UniProtKB-EC"/>
</dbReference>
<evidence type="ECO:0000259" key="12">
    <source>
        <dbReference type="Pfam" id="PF09335"/>
    </source>
</evidence>
<keyword evidence="3 8" id="KW-0274">FAD</keyword>
<keyword evidence="9" id="KW-0472">Membrane</keyword>
<keyword evidence="9" id="KW-0812">Transmembrane</keyword>
<evidence type="ECO:0000256" key="4">
    <source>
        <dbReference type="ARBA" id="ARBA00022857"/>
    </source>
</evidence>
<dbReference type="SUPFAM" id="SSF55424">
    <property type="entry name" value="FAD/NAD-linked reductases, dimerisation (C-terminal) domain"/>
    <property type="match status" value="1"/>
</dbReference>
<dbReference type="OrthoDB" id="9800167at2"/>
<dbReference type="GO" id="GO:0003955">
    <property type="term" value="F:NAD(P)H dehydrogenase (quinone) activity"/>
    <property type="evidence" value="ECO:0007669"/>
    <property type="project" value="TreeGrafter"/>
</dbReference>
<name>A1SYA9_PSYIN</name>
<feature type="transmembrane region" description="Helical" evidence="9">
    <location>
        <begin position="81"/>
        <end position="102"/>
    </location>
</feature>
<dbReference type="Gene3D" id="3.30.390.30">
    <property type="match status" value="1"/>
</dbReference>
<comment type="cofactor">
    <cofactor evidence="8">
        <name>FAD</name>
        <dbReference type="ChEBI" id="CHEBI:57692"/>
    </cofactor>
    <text evidence="8">Binds 1 FAD per subunit.</text>
</comment>
<dbReference type="InterPro" id="IPR032816">
    <property type="entry name" value="VTT_dom"/>
</dbReference>
<feature type="domain" description="VTT" evidence="12">
    <location>
        <begin position="66"/>
        <end position="182"/>
    </location>
</feature>
<dbReference type="Pfam" id="PF02852">
    <property type="entry name" value="Pyr_redox_dim"/>
    <property type="match status" value="1"/>
</dbReference>
<dbReference type="NCBIfam" id="TIGR01350">
    <property type="entry name" value="lipoamide_DH"/>
    <property type="match status" value="1"/>
</dbReference>
<dbReference type="PROSITE" id="PS00076">
    <property type="entry name" value="PYRIDINE_REDOX_1"/>
    <property type="match status" value="1"/>
</dbReference>
<dbReference type="HOGENOM" id="CLU_016755_1_0_6"/>
<dbReference type="InterPro" id="IPR016156">
    <property type="entry name" value="FAD/NAD-linked_Rdtase_dimer_sf"/>
</dbReference>
<dbReference type="InterPro" id="IPR004099">
    <property type="entry name" value="Pyr_nucl-diS_OxRdtase_dimer"/>
</dbReference>
<keyword evidence="2 8" id="KW-0285">Flavoprotein</keyword>
<dbReference type="Pfam" id="PF07992">
    <property type="entry name" value="Pyr_redox_2"/>
    <property type="match status" value="1"/>
</dbReference>
<dbReference type="PANTHER" id="PTHR43014">
    <property type="entry name" value="MERCURIC REDUCTASE"/>
    <property type="match status" value="1"/>
</dbReference>
<organism evidence="13 14">
    <name type="scientific">Psychromonas ingrahamii (strain DSM 17664 / CCUG 51855 / 37)</name>
    <dbReference type="NCBI Taxonomy" id="357804"/>
    <lineage>
        <taxon>Bacteria</taxon>
        <taxon>Pseudomonadati</taxon>
        <taxon>Pseudomonadota</taxon>
        <taxon>Gammaproteobacteria</taxon>
        <taxon>Alteromonadales</taxon>
        <taxon>Psychromonadaceae</taxon>
        <taxon>Psychromonas</taxon>
    </lineage>
</organism>
<keyword evidence="5 8" id="KW-0560">Oxidoreductase</keyword>
<dbReference type="FunFam" id="3.30.390.30:FF:000001">
    <property type="entry name" value="Dihydrolipoyl dehydrogenase"/>
    <property type="match status" value="1"/>
</dbReference>
<reference evidence="13 14" key="1">
    <citation type="submission" date="2007-01" db="EMBL/GenBank/DDBJ databases">
        <title>Complete sequence of Psychromonas ingrahamii 37.</title>
        <authorList>
            <consortium name="US DOE Joint Genome Institute"/>
            <person name="Copeland A."/>
            <person name="Lucas S."/>
            <person name="Lapidus A."/>
            <person name="Barry K."/>
            <person name="Detter J.C."/>
            <person name="Glavina del Rio T."/>
            <person name="Hammon N."/>
            <person name="Israni S."/>
            <person name="Dalin E."/>
            <person name="Tice H."/>
            <person name="Pitluck S."/>
            <person name="Thompson L.S."/>
            <person name="Brettin T."/>
            <person name="Bruce D."/>
            <person name="Han C."/>
            <person name="Tapia R."/>
            <person name="Schmutz J."/>
            <person name="Larimer F."/>
            <person name="Land M."/>
            <person name="Hauser L."/>
            <person name="Kyrpides N."/>
            <person name="Ivanova N."/>
            <person name="Staley J."/>
            <person name="Richardson P."/>
        </authorList>
    </citation>
    <scope>NUCLEOTIDE SEQUENCE [LARGE SCALE GENOMIC DNA]</scope>
    <source>
        <strain evidence="13 14">37</strain>
    </source>
</reference>
<feature type="transmembrane region" description="Helical" evidence="9">
    <location>
        <begin position="46"/>
        <end position="74"/>
    </location>
</feature>
<evidence type="ECO:0000259" key="11">
    <source>
        <dbReference type="Pfam" id="PF07992"/>
    </source>
</evidence>
<evidence type="ECO:0000313" key="13">
    <source>
        <dbReference type="EMBL" id="ABM04474.1"/>
    </source>
</evidence>
<dbReference type="InterPro" id="IPR006258">
    <property type="entry name" value="Lipoamide_DH"/>
</dbReference>
<feature type="domain" description="Pyridine nucleotide-disulphide oxidoreductase dimerisation" evidence="10">
    <location>
        <begin position="575"/>
        <end position="681"/>
    </location>
</feature>
<keyword evidence="4" id="KW-0521">NADP</keyword>
<dbReference type="KEGG" id="pin:Ping_2767"/>
<dbReference type="PRINTS" id="PR00411">
    <property type="entry name" value="PNDRDTASEI"/>
</dbReference>
<comment type="miscellaneous">
    <text evidence="8">The active site is a redox-active disulfide bond.</text>
</comment>
<dbReference type="EMBL" id="CP000510">
    <property type="protein sequence ID" value="ABM04474.1"/>
    <property type="molecule type" value="Genomic_DNA"/>
</dbReference>
<dbReference type="EC" id="1.8.1.4" evidence="8"/>
<evidence type="ECO:0000256" key="5">
    <source>
        <dbReference type="ARBA" id="ARBA00023002"/>
    </source>
</evidence>
<gene>
    <name evidence="13" type="ordered locus">Ping_2767</name>
</gene>
<feature type="domain" description="FAD/NAD(P)-binding" evidence="11">
    <location>
        <begin position="237"/>
        <end position="553"/>
    </location>
</feature>
<dbReference type="Pfam" id="PF09335">
    <property type="entry name" value="VTT_dom"/>
    <property type="match status" value="1"/>
</dbReference>
<comment type="catalytic activity">
    <reaction evidence="8">
        <text>N(6)-[(R)-dihydrolipoyl]-L-lysyl-[protein] + NAD(+) = N(6)-[(R)-lipoyl]-L-lysyl-[protein] + NADH + H(+)</text>
        <dbReference type="Rhea" id="RHEA:15045"/>
        <dbReference type="Rhea" id="RHEA-COMP:10474"/>
        <dbReference type="Rhea" id="RHEA-COMP:10475"/>
        <dbReference type="ChEBI" id="CHEBI:15378"/>
        <dbReference type="ChEBI" id="CHEBI:57540"/>
        <dbReference type="ChEBI" id="CHEBI:57945"/>
        <dbReference type="ChEBI" id="CHEBI:83099"/>
        <dbReference type="ChEBI" id="CHEBI:83100"/>
        <dbReference type="EC" id="1.8.1.4"/>
    </reaction>
</comment>
<dbReference type="InterPro" id="IPR036188">
    <property type="entry name" value="FAD/NAD-bd_sf"/>
</dbReference>
<evidence type="ECO:0000256" key="7">
    <source>
        <dbReference type="ARBA" id="ARBA00023284"/>
    </source>
</evidence>
<dbReference type="STRING" id="357804.Ping_2767"/>
<dbReference type="InterPro" id="IPR012999">
    <property type="entry name" value="Pyr_OxRdtase_I_AS"/>
</dbReference>
<dbReference type="SUPFAM" id="SSF51905">
    <property type="entry name" value="FAD/NAD(P)-binding domain"/>
    <property type="match status" value="1"/>
</dbReference>
<evidence type="ECO:0000256" key="8">
    <source>
        <dbReference type="RuleBase" id="RU003692"/>
    </source>
</evidence>
<feature type="transmembrane region" description="Helical" evidence="9">
    <location>
        <begin position="237"/>
        <end position="257"/>
    </location>
</feature>
<keyword evidence="7 8" id="KW-0676">Redox-active center</keyword>
<dbReference type="Gene3D" id="3.50.50.60">
    <property type="entry name" value="FAD/NAD(P)-binding domain"/>
    <property type="match status" value="2"/>
</dbReference>
<dbReference type="AlphaFoldDB" id="A1SYA9"/>
<accession>A1SYA9</accession>
<dbReference type="InterPro" id="IPR023753">
    <property type="entry name" value="FAD/NAD-binding_dom"/>
</dbReference>
<evidence type="ECO:0000256" key="1">
    <source>
        <dbReference type="ARBA" id="ARBA00007532"/>
    </source>
</evidence>